<dbReference type="InterPro" id="IPR058031">
    <property type="entry name" value="AAA_lid_NorR"/>
</dbReference>
<dbReference type="RefSeq" id="WP_165143313.1">
    <property type="nucleotide sequence ID" value="NZ_JAALLT010000004.1"/>
</dbReference>
<dbReference type="SMART" id="SM00382">
    <property type="entry name" value="AAA"/>
    <property type="match status" value="1"/>
</dbReference>
<dbReference type="InterPro" id="IPR025944">
    <property type="entry name" value="Sigma_54_int_dom_CS"/>
</dbReference>
<dbReference type="FunFam" id="3.40.50.300:FF:000006">
    <property type="entry name" value="DNA-binding transcriptional regulator NtrC"/>
    <property type="match status" value="1"/>
</dbReference>
<feature type="domain" description="Response regulatory" evidence="8">
    <location>
        <begin position="8"/>
        <end position="127"/>
    </location>
</feature>
<comment type="caution">
    <text evidence="9">The sequence shown here is derived from an EMBL/GenBank/DDBJ whole genome shotgun (WGS) entry which is preliminary data.</text>
</comment>
<keyword evidence="1" id="KW-0547">Nucleotide-binding</keyword>
<reference evidence="9 10" key="1">
    <citation type="submission" date="2020-02" db="EMBL/GenBank/DDBJ databases">
        <title>Balneolaceae bacterium YR4-1, complete genome.</title>
        <authorList>
            <person name="Li Y."/>
            <person name="Wu S."/>
        </authorList>
    </citation>
    <scope>NUCLEOTIDE SEQUENCE [LARGE SCALE GENOMIC DNA]</scope>
    <source>
        <strain evidence="9 10">YR4-1</strain>
    </source>
</reference>
<dbReference type="InterPro" id="IPR002197">
    <property type="entry name" value="HTH_Fis"/>
</dbReference>
<keyword evidence="10" id="KW-1185">Reference proteome</keyword>
<dbReference type="PROSITE" id="PS00688">
    <property type="entry name" value="SIGMA54_INTERACT_3"/>
    <property type="match status" value="1"/>
</dbReference>
<dbReference type="GO" id="GO:0000160">
    <property type="term" value="P:phosphorelay signal transduction system"/>
    <property type="evidence" value="ECO:0007669"/>
    <property type="project" value="InterPro"/>
</dbReference>
<dbReference type="SUPFAM" id="SSF52540">
    <property type="entry name" value="P-loop containing nucleoside triphosphate hydrolases"/>
    <property type="match status" value="1"/>
</dbReference>
<proteinExistence type="predicted"/>
<dbReference type="SUPFAM" id="SSF46689">
    <property type="entry name" value="Homeodomain-like"/>
    <property type="match status" value="1"/>
</dbReference>
<dbReference type="Gene3D" id="1.10.8.60">
    <property type="match status" value="1"/>
</dbReference>
<feature type="domain" description="Sigma-54 factor interaction" evidence="7">
    <location>
        <begin position="157"/>
        <end position="386"/>
    </location>
</feature>
<dbReference type="PROSITE" id="PS50110">
    <property type="entry name" value="RESPONSE_REGULATORY"/>
    <property type="match status" value="1"/>
</dbReference>
<evidence type="ECO:0000256" key="4">
    <source>
        <dbReference type="ARBA" id="ARBA00023125"/>
    </source>
</evidence>
<dbReference type="PRINTS" id="PR01590">
    <property type="entry name" value="HTHFIS"/>
</dbReference>
<dbReference type="InterPro" id="IPR009057">
    <property type="entry name" value="Homeodomain-like_sf"/>
</dbReference>
<dbReference type="EMBL" id="JAALLT010000004">
    <property type="protein sequence ID" value="NGP77695.1"/>
    <property type="molecule type" value="Genomic_DNA"/>
</dbReference>
<evidence type="ECO:0000256" key="5">
    <source>
        <dbReference type="ARBA" id="ARBA00023163"/>
    </source>
</evidence>
<dbReference type="SUPFAM" id="SSF52172">
    <property type="entry name" value="CheY-like"/>
    <property type="match status" value="1"/>
</dbReference>
<dbReference type="Pfam" id="PF02954">
    <property type="entry name" value="HTH_8"/>
    <property type="match status" value="1"/>
</dbReference>
<dbReference type="Pfam" id="PF00158">
    <property type="entry name" value="Sigma54_activat"/>
    <property type="match status" value="1"/>
</dbReference>
<dbReference type="CDD" id="cd00009">
    <property type="entry name" value="AAA"/>
    <property type="match status" value="1"/>
</dbReference>
<accession>A0A6M1T6W8</accession>
<keyword evidence="3" id="KW-0805">Transcription regulation</keyword>
<dbReference type="InterPro" id="IPR001789">
    <property type="entry name" value="Sig_transdc_resp-reg_receiver"/>
</dbReference>
<evidence type="ECO:0000259" key="7">
    <source>
        <dbReference type="PROSITE" id="PS50045"/>
    </source>
</evidence>
<dbReference type="GO" id="GO:0005524">
    <property type="term" value="F:ATP binding"/>
    <property type="evidence" value="ECO:0007669"/>
    <property type="project" value="UniProtKB-KW"/>
</dbReference>
<dbReference type="InterPro" id="IPR027417">
    <property type="entry name" value="P-loop_NTPase"/>
</dbReference>
<keyword evidence="2" id="KW-0067">ATP-binding</keyword>
<gene>
    <name evidence="9" type="ORF">G3570_13690</name>
</gene>
<keyword evidence="5" id="KW-0804">Transcription</keyword>
<dbReference type="Pfam" id="PF00072">
    <property type="entry name" value="Response_reg"/>
    <property type="match status" value="1"/>
</dbReference>
<keyword evidence="6" id="KW-0597">Phosphoprotein</keyword>
<dbReference type="Gene3D" id="3.40.50.300">
    <property type="entry name" value="P-loop containing nucleotide triphosphate hydrolases"/>
    <property type="match status" value="1"/>
</dbReference>
<dbReference type="PANTHER" id="PTHR32071">
    <property type="entry name" value="TRANSCRIPTIONAL REGULATORY PROTEIN"/>
    <property type="match status" value="1"/>
</dbReference>
<keyword evidence="4" id="KW-0238">DNA-binding</keyword>
<dbReference type="SMART" id="SM00448">
    <property type="entry name" value="REC"/>
    <property type="match status" value="1"/>
</dbReference>
<protein>
    <submittedName>
        <fullName evidence="9">Sigma-54-dependent Fis family transcriptional regulator</fullName>
    </submittedName>
</protein>
<evidence type="ECO:0000259" key="8">
    <source>
        <dbReference type="PROSITE" id="PS50110"/>
    </source>
</evidence>
<evidence type="ECO:0000256" key="6">
    <source>
        <dbReference type="PROSITE-ProRule" id="PRU00169"/>
    </source>
</evidence>
<dbReference type="Proteomes" id="UP000473278">
    <property type="component" value="Unassembled WGS sequence"/>
</dbReference>
<organism evidence="9 10">
    <name type="scientific">Halalkalibaculum roseum</name>
    <dbReference type="NCBI Taxonomy" id="2709311"/>
    <lineage>
        <taxon>Bacteria</taxon>
        <taxon>Pseudomonadati</taxon>
        <taxon>Balneolota</taxon>
        <taxon>Balneolia</taxon>
        <taxon>Balneolales</taxon>
        <taxon>Balneolaceae</taxon>
        <taxon>Halalkalibaculum</taxon>
    </lineage>
</organism>
<evidence type="ECO:0000256" key="1">
    <source>
        <dbReference type="ARBA" id="ARBA00022741"/>
    </source>
</evidence>
<dbReference type="Pfam" id="PF25601">
    <property type="entry name" value="AAA_lid_14"/>
    <property type="match status" value="1"/>
</dbReference>
<evidence type="ECO:0000256" key="3">
    <source>
        <dbReference type="ARBA" id="ARBA00023015"/>
    </source>
</evidence>
<dbReference type="PANTHER" id="PTHR32071:SF113">
    <property type="entry name" value="ALGINATE BIOSYNTHESIS TRANSCRIPTIONAL REGULATORY PROTEIN ALGB"/>
    <property type="match status" value="1"/>
</dbReference>
<dbReference type="AlphaFoldDB" id="A0A6M1T6W8"/>
<dbReference type="InterPro" id="IPR011006">
    <property type="entry name" value="CheY-like_superfamily"/>
</dbReference>
<dbReference type="PROSITE" id="PS50045">
    <property type="entry name" value="SIGMA54_INTERACT_4"/>
    <property type="match status" value="1"/>
</dbReference>
<dbReference type="InterPro" id="IPR003593">
    <property type="entry name" value="AAA+_ATPase"/>
</dbReference>
<name>A0A6M1T6W8_9BACT</name>
<dbReference type="Gene3D" id="3.40.50.2300">
    <property type="match status" value="1"/>
</dbReference>
<evidence type="ECO:0000313" key="9">
    <source>
        <dbReference type="EMBL" id="NGP77695.1"/>
    </source>
</evidence>
<dbReference type="InterPro" id="IPR002078">
    <property type="entry name" value="Sigma_54_int"/>
</dbReference>
<sequence length="459" mass="51975">MTKEKSGRVLVVDDDTDVLQAAKLFLKQHVAKVDTEKNPSSIPNLLKNYDYDLVLLDMNFTEDVSSGKEGFHWLKTILEIDPSLAVVLITAYGDVEKAVKAVKLGATDFVLKPWQNEKLLATVHSALNLTESRREVETLKTRQKQLSADIDQHYQDIIGKSPAMNKVFETIEKVAKTDANILITGENGTGKELVARALHRRSNRSDEVFISVDLGAIPENLFESELFGHTRGAFTDAKESRAGRFEVASGGTLFLDEIGNLPLQLQPKLLSAIETRKVTRVGSNKPVEVDIRLICATNEPIQEMVHNNEFRQDLLYRINTIEIHLPALRDRTVDIPLLANHFLKQYSRKYDKDIHKISDPALNKLQSYKWPGNVRELQHAVERAVIMTDHSVLQPEDFLLTSLHGEDSTMVFHDYNLEEVEKTVIRKALDKHEGNISKSADELGLTRASLYRRMEKYDL</sequence>
<dbReference type="GO" id="GO:0043565">
    <property type="term" value="F:sequence-specific DNA binding"/>
    <property type="evidence" value="ECO:0007669"/>
    <property type="project" value="InterPro"/>
</dbReference>
<evidence type="ECO:0000256" key="2">
    <source>
        <dbReference type="ARBA" id="ARBA00022840"/>
    </source>
</evidence>
<dbReference type="GO" id="GO:0006355">
    <property type="term" value="P:regulation of DNA-templated transcription"/>
    <property type="evidence" value="ECO:0007669"/>
    <property type="project" value="InterPro"/>
</dbReference>
<evidence type="ECO:0000313" key="10">
    <source>
        <dbReference type="Proteomes" id="UP000473278"/>
    </source>
</evidence>
<feature type="modified residue" description="4-aspartylphosphate" evidence="6">
    <location>
        <position position="57"/>
    </location>
</feature>
<dbReference type="PROSITE" id="PS00676">
    <property type="entry name" value="SIGMA54_INTERACT_2"/>
    <property type="match status" value="1"/>
</dbReference>
<dbReference type="Gene3D" id="1.10.10.60">
    <property type="entry name" value="Homeodomain-like"/>
    <property type="match status" value="1"/>
</dbReference>
<dbReference type="InterPro" id="IPR025943">
    <property type="entry name" value="Sigma_54_int_dom_ATP-bd_2"/>
</dbReference>